<organism evidence="1">
    <name type="scientific">uncultured Sulfurovum sp</name>
    <dbReference type="NCBI Taxonomy" id="269237"/>
    <lineage>
        <taxon>Bacteria</taxon>
        <taxon>Pseudomonadati</taxon>
        <taxon>Campylobacterota</taxon>
        <taxon>Epsilonproteobacteria</taxon>
        <taxon>Campylobacterales</taxon>
        <taxon>Sulfurovaceae</taxon>
        <taxon>Sulfurovum</taxon>
        <taxon>environmental samples</taxon>
    </lineage>
</organism>
<dbReference type="Gene3D" id="3.80.10.10">
    <property type="entry name" value="Ribonuclease Inhibitor"/>
    <property type="match status" value="1"/>
</dbReference>
<dbReference type="EMBL" id="CACVAU010000045">
    <property type="protein sequence ID" value="CAA6815305.1"/>
    <property type="molecule type" value="Genomic_DNA"/>
</dbReference>
<evidence type="ECO:0000313" key="1">
    <source>
        <dbReference type="EMBL" id="CAA6815305.1"/>
    </source>
</evidence>
<dbReference type="InterPro" id="IPR032675">
    <property type="entry name" value="LRR_dom_sf"/>
</dbReference>
<reference evidence="1" key="1">
    <citation type="submission" date="2020-01" db="EMBL/GenBank/DDBJ databases">
        <authorList>
            <person name="Meier V. D."/>
            <person name="Meier V D."/>
        </authorList>
    </citation>
    <scope>NUCLEOTIDE SEQUENCE</scope>
    <source>
        <strain evidence="1">HLG_WM_MAG_05</strain>
    </source>
</reference>
<dbReference type="Pfam" id="PF00560">
    <property type="entry name" value="LRR_1"/>
    <property type="match status" value="1"/>
</dbReference>
<dbReference type="PROSITE" id="PS51450">
    <property type="entry name" value="LRR"/>
    <property type="match status" value="1"/>
</dbReference>
<dbReference type="SUPFAM" id="SSF52058">
    <property type="entry name" value="L domain-like"/>
    <property type="match status" value="1"/>
</dbReference>
<proteinExistence type="predicted"/>
<dbReference type="AlphaFoldDB" id="A0A6S6TJZ1"/>
<name>A0A6S6TJZ1_9BACT</name>
<accession>A0A6S6TJZ1</accession>
<dbReference type="InterPro" id="IPR001611">
    <property type="entry name" value="Leu-rich_rpt"/>
</dbReference>
<gene>
    <name evidence="1" type="ORF">HELGO_WM15844</name>
</gene>
<sequence length="93" mass="10656">MSEIEYEWNQEKTKRQGRKAGQTLEILVENDNLSKDELTKILGLPKLEKLEIINCNLKVIPNAINRLKNSLRVLNLEGNNILSVPDNLVFLIT</sequence>
<protein>
    <submittedName>
        <fullName evidence="1">Uncharacterized protein</fullName>
    </submittedName>
</protein>